<dbReference type="GO" id="GO:0046872">
    <property type="term" value="F:metal ion binding"/>
    <property type="evidence" value="ECO:0007669"/>
    <property type="project" value="UniProtKB-KW"/>
</dbReference>
<dbReference type="HAMAP" id="MF_01849">
    <property type="entry name" value="RNA_methyltr_RlmN"/>
    <property type="match status" value="1"/>
</dbReference>
<evidence type="ECO:0000256" key="3">
    <source>
        <dbReference type="ARBA" id="ARBA00022490"/>
    </source>
</evidence>
<dbReference type="STRING" id="588581.Cpap_1847"/>
<feature type="binding site" evidence="12">
    <location>
        <begin position="157"/>
        <end position="158"/>
    </location>
    <ligand>
        <name>S-adenosyl-L-methionine</name>
        <dbReference type="ChEBI" id="CHEBI:59789"/>
    </ligand>
</feature>
<evidence type="ECO:0000256" key="6">
    <source>
        <dbReference type="ARBA" id="ARBA00022679"/>
    </source>
</evidence>
<feature type="binding site" evidence="12">
    <location>
        <position position="117"/>
    </location>
    <ligand>
        <name>[4Fe-4S] cluster</name>
        <dbReference type="ChEBI" id="CHEBI:49883"/>
        <note>4Fe-4S-S-AdoMet</note>
    </ligand>
</feature>
<dbReference type="RefSeq" id="WP_004619607.1">
    <property type="nucleotide sequence ID" value="NZ_ACXX02000007.1"/>
</dbReference>
<dbReference type="InterPro" id="IPR027492">
    <property type="entry name" value="RNA_MTrfase_RlmN"/>
</dbReference>
<dbReference type="CDD" id="cd01335">
    <property type="entry name" value="Radical_SAM"/>
    <property type="match status" value="1"/>
</dbReference>
<keyword evidence="2 12" id="KW-0004">4Fe-4S</keyword>
<feature type="active site" description="S-methylcysteine intermediate" evidence="12">
    <location>
        <position position="331"/>
    </location>
</feature>
<feature type="domain" description="Radical SAM core" evidence="13">
    <location>
        <begin position="96"/>
        <end position="326"/>
    </location>
</feature>
<feature type="binding site" evidence="12">
    <location>
        <begin position="212"/>
        <end position="214"/>
    </location>
    <ligand>
        <name>S-adenosyl-L-methionine</name>
        <dbReference type="ChEBI" id="CHEBI:59789"/>
    </ligand>
</feature>
<evidence type="ECO:0000256" key="4">
    <source>
        <dbReference type="ARBA" id="ARBA00022552"/>
    </source>
</evidence>
<comment type="miscellaneous">
    <text evidence="12">Reaction proceeds by a ping-pong mechanism involving intermediate methylation of a conserved cysteine residue.</text>
</comment>
<dbReference type="GO" id="GO:0019843">
    <property type="term" value="F:rRNA binding"/>
    <property type="evidence" value="ECO:0007669"/>
    <property type="project" value="UniProtKB-UniRule"/>
</dbReference>
<dbReference type="EC" id="2.1.1.192" evidence="12"/>
<keyword evidence="9 12" id="KW-0479">Metal-binding</keyword>
<dbReference type="SFLD" id="SFLDF00275">
    <property type="entry name" value="adenosine_C2_methyltransferase"/>
    <property type="match status" value="1"/>
</dbReference>
<dbReference type="SUPFAM" id="SSF102114">
    <property type="entry name" value="Radical SAM enzymes"/>
    <property type="match status" value="1"/>
</dbReference>
<dbReference type="GO" id="GO:0030488">
    <property type="term" value="P:tRNA methylation"/>
    <property type="evidence" value="ECO:0007669"/>
    <property type="project" value="UniProtKB-UniRule"/>
</dbReference>
<evidence type="ECO:0000256" key="8">
    <source>
        <dbReference type="ARBA" id="ARBA00022694"/>
    </source>
</evidence>
<dbReference type="InterPro" id="IPR004383">
    <property type="entry name" value="rRNA_lsu_MTrfase_RlmN/Cfr"/>
</dbReference>
<keyword evidence="8 12" id="KW-0819">tRNA processing</keyword>
<comment type="catalytic activity">
    <reaction evidence="12">
        <text>adenosine(2503) in 23S rRNA + 2 reduced [2Fe-2S]-[ferredoxin] + 2 S-adenosyl-L-methionine = 2-methyladenosine(2503) in 23S rRNA + 5'-deoxyadenosine + L-methionine + 2 oxidized [2Fe-2S]-[ferredoxin] + S-adenosyl-L-homocysteine</text>
        <dbReference type="Rhea" id="RHEA:42916"/>
        <dbReference type="Rhea" id="RHEA-COMP:10000"/>
        <dbReference type="Rhea" id="RHEA-COMP:10001"/>
        <dbReference type="Rhea" id="RHEA-COMP:10152"/>
        <dbReference type="Rhea" id="RHEA-COMP:10282"/>
        <dbReference type="ChEBI" id="CHEBI:17319"/>
        <dbReference type="ChEBI" id="CHEBI:33737"/>
        <dbReference type="ChEBI" id="CHEBI:33738"/>
        <dbReference type="ChEBI" id="CHEBI:57844"/>
        <dbReference type="ChEBI" id="CHEBI:57856"/>
        <dbReference type="ChEBI" id="CHEBI:59789"/>
        <dbReference type="ChEBI" id="CHEBI:74411"/>
        <dbReference type="ChEBI" id="CHEBI:74497"/>
        <dbReference type="EC" id="2.1.1.192"/>
    </reaction>
</comment>
<comment type="caution">
    <text evidence="12">Lacks conserved residue(s) required for the propagation of feature annotation.</text>
</comment>
<dbReference type="OrthoDB" id="9793973at2"/>
<dbReference type="FunFam" id="3.20.20.70:FF:000014">
    <property type="entry name" value="Probable dual-specificity RNA methyltransferase RlmN"/>
    <property type="match status" value="1"/>
</dbReference>
<reference evidence="14" key="2">
    <citation type="submission" date="2011-01" db="EMBL/GenBank/DDBJ databases">
        <title>The Non-contiguous Finished genome of Clostridium papyrosolvens.</title>
        <authorList>
            <person name="Lucas S."/>
            <person name="Copeland A."/>
            <person name="Lapidus A."/>
            <person name="Cheng J.-F."/>
            <person name="Goodwin L."/>
            <person name="Pitluck S."/>
            <person name="Misra M."/>
            <person name="Chertkov O."/>
            <person name="Detter J.C."/>
            <person name="Han C."/>
            <person name="Tapia R."/>
            <person name="Land M."/>
            <person name="Hauser L."/>
            <person name="Kyrpides N."/>
            <person name="Ivanova N."/>
            <person name="Pagani I."/>
            <person name="Mouttaki H."/>
            <person name="He Z."/>
            <person name="Zhou J."/>
            <person name="Hemme C.L."/>
            <person name="Woyke T."/>
        </authorList>
    </citation>
    <scope>NUCLEOTIDE SEQUENCE [LARGE SCALE GENOMIC DNA]</scope>
    <source>
        <strain evidence="14">DSM 2782</strain>
    </source>
</reference>
<dbReference type="GO" id="GO:0051539">
    <property type="term" value="F:4 iron, 4 sulfur cluster binding"/>
    <property type="evidence" value="ECO:0007669"/>
    <property type="project" value="UniProtKB-UniRule"/>
</dbReference>
<accession>F1TDL4</accession>
<dbReference type="AlphaFoldDB" id="F1TDL4"/>
<proteinExistence type="inferred from homology"/>
<keyword evidence="11 12" id="KW-0411">Iron-sulfur</keyword>
<dbReference type="InterPro" id="IPR040072">
    <property type="entry name" value="Methyltransferase_A"/>
</dbReference>
<keyword evidence="4 12" id="KW-0698">rRNA processing</keyword>
<keyword evidence="3 12" id="KW-0963">Cytoplasm</keyword>
<keyword evidence="12" id="KW-1015">Disulfide bond</keyword>
<feature type="binding site" evidence="12">
    <location>
        <position position="288"/>
    </location>
    <ligand>
        <name>S-adenosyl-L-methionine</name>
        <dbReference type="ChEBI" id="CHEBI:59789"/>
    </ligand>
</feature>
<evidence type="ECO:0000256" key="12">
    <source>
        <dbReference type="HAMAP-Rule" id="MF_01849"/>
    </source>
</evidence>
<keyword evidence="7 12" id="KW-0949">S-adenosyl-L-methionine</keyword>
<protein>
    <recommendedName>
        <fullName evidence="12">Probable dual-specificity RNA methyltransferase RlmN</fullName>
        <ecNumber evidence="12">2.1.1.192</ecNumber>
    </recommendedName>
    <alternativeName>
        <fullName evidence="12">23S rRNA (adenine(2503)-C(2))-methyltransferase</fullName>
    </alternativeName>
    <alternativeName>
        <fullName evidence="12">23S rRNA m2A2503 methyltransferase</fullName>
    </alternativeName>
    <alternativeName>
        <fullName evidence="12">Ribosomal RNA large subunit methyltransferase N</fullName>
    </alternativeName>
    <alternativeName>
        <fullName evidence="12">tRNA (adenine(37)-C(2))-methyltransferase</fullName>
    </alternativeName>
    <alternativeName>
        <fullName evidence="12">tRNA m2A37 methyltransferase</fullName>
    </alternativeName>
</protein>
<evidence type="ECO:0000259" key="13">
    <source>
        <dbReference type="PROSITE" id="PS51918"/>
    </source>
</evidence>
<comment type="subcellular location">
    <subcellularLocation>
        <location evidence="1 12">Cytoplasm</location>
    </subcellularLocation>
</comment>
<dbReference type="InterPro" id="IPR058240">
    <property type="entry name" value="rSAM_sf"/>
</dbReference>
<sequence>MINLMDMTLEELEQMLSEMGQQKFRAKQIFKWTNSGIRSFDDMTNISKQLRDELVKVTKISRIKIADKLQSQIDSTVKYLFELEDGNIIESVIMEYKHGFTACISSQAGCRMGCKFCASTGAEFSRNLTPGEMLDQVMTMQEDSGNRIGHIVLMGIGEPLDNYENVIKFLKIVNHPDGLMIGMRNISLSTCGVVPRMLQLAQENIPITLSVSLHSARDDKRSAMMPVNKAYCIDKLISACKIYTESTKRRITFEYAMISGENDSEQDARELAGLLKGMLCHVNLIPVNTVTGNGYKKSSRIHIDKFKNILESKGIETTVRRELGSDINAACGQLRKNKIDSSANLLYES</sequence>
<dbReference type="InterPro" id="IPR007197">
    <property type="entry name" value="rSAM"/>
</dbReference>
<dbReference type="PIRSF" id="PIRSF006004">
    <property type="entry name" value="CHP00048"/>
    <property type="match status" value="1"/>
</dbReference>
<dbReference type="PANTHER" id="PTHR30544">
    <property type="entry name" value="23S RRNA METHYLTRANSFERASE"/>
    <property type="match status" value="1"/>
</dbReference>
<dbReference type="GO" id="GO:0070040">
    <property type="term" value="F:rRNA (adenine(2503)-C2-)-methyltransferase activity"/>
    <property type="evidence" value="ECO:0007669"/>
    <property type="project" value="UniProtKB-UniRule"/>
</dbReference>
<evidence type="ECO:0000313" key="14">
    <source>
        <dbReference type="EMBL" id="EGD47652.1"/>
    </source>
</evidence>
<name>F1TDL4_9FIRM</name>
<organism evidence="14 15">
    <name type="scientific">Ruminiclostridium papyrosolvens DSM 2782</name>
    <dbReference type="NCBI Taxonomy" id="588581"/>
    <lineage>
        <taxon>Bacteria</taxon>
        <taxon>Bacillati</taxon>
        <taxon>Bacillota</taxon>
        <taxon>Clostridia</taxon>
        <taxon>Eubacteriales</taxon>
        <taxon>Oscillospiraceae</taxon>
        <taxon>Ruminiclostridium</taxon>
    </lineage>
</organism>
<comment type="cofactor">
    <cofactor evidence="12">
        <name>[4Fe-4S] cluster</name>
        <dbReference type="ChEBI" id="CHEBI:49883"/>
    </cofactor>
    <text evidence="12">Binds 1 [4Fe-4S] cluster. The cluster is coordinated with 3 cysteines and an exchangeable S-adenosyl-L-methionine.</text>
</comment>
<comment type="similarity">
    <text evidence="12">Belongs to the radical SAM superfamily. RlmN family.</text>
</comment>
<dbReference type="Pfam" id="PF04055">
    <property type="entry name" value="Radical_SAM"/>
    <property type="match status" value="1"/>
</dbReference>
<gene>
    <name evidence="12" type="primary">rlmN</name>
    <name evidence="14" type="ORF">Cpap_1847</name>
</gene>
<keyword evidence="15" id="KW-1185">Reference proteome</keyword>
<evidence type="ECO:0000256" key="5">
    <source>
        <dbReference type="ARBA" id="ARBA00022603"/>
    </source>
</evidence>
<dbReference type="SFLD" id="SFLDS00029">
    <property type="entry name" value="Radical_SAM"/>
    <property type="match status" value="1"/>
</dbReference>
<dbReference type="EMBL" id="ACXX02000007">
    <property type="protein sequence ID" value="EGD47652.1"/>
    <property type="molecule type" value="Genomic_DNA"/>
</dbReference>
<dbReference type="InterPro" id="IPR013785">
    <property type="entry name" value="Aldolase_TIM"/>
</dbReference>
<feature type="binding site" evidence="12">
    <location>
        <position position="114"/>
    </location>
    <ligand>
        <name>[4Fe-4S] cluster</name>
        <dbReference type="ChEBI" id="CHEBI:49883"/>
        <note>4Fe-4S-S-AdoMet</note>
    </ligand>
</feature>
<evidence type="ECO:0000256" key="1">
    <source>
        <dbReference type="ARBA" id="ARBA00004496"/>
    </source>
</evidence>
<dbReference type="Gene3D" id="1.10.150.530">
    <property type="match status" value="1"/>
</dbReference>
<dbReference type="Gene3D" id="3.20.20.70">
    <property type="entry name" value="Aldolase class I"/>
    <property type="match status" value="1"/>
</dbReference>
<dbReference type="GO" id="GO:0002935">
    <property type="term" value="F:tRNA (adenine(37)-C2)-methyltransferase activity"/>
    <property type="evidence" value="ECO:0007669"/>
    <property type="project" value="UniProtKB-UniRule"/>
</dbReference>
<reference evidence="14" key="1">
    <citation type="submission" date="2009-07" db="EMBL/GenBank/DDBJ databases">
        <authorList>
            <consortium name="US DOE Joint Genome Institute (JGI-PGF)"/>
            <person name="Lucas S."/>
            <person name="Copeland A."/>
            <person name="Lapidus A."/>
            <person name="Glavina del Rio T."/>
            <person name="Tice H."/>
            <person name="Bruce D."/>
            <person name="Goodwin L."/>
            <person name="Pitluck S."/>
            <person name="Larimer F."/>
            <person name="Land M.L."/>
            <person name="Mouttaki H."/>
            <person name="He Z."/>
            <person name="Zhou J."/>
            <person name="Hemme C.L."/>
        </authorList>
    </citation>
    <scope>NUCLEOTIDE SEQUENCE [LARGE SCALE GENOMIC DNA]</scope>
    <source>
        <strain evidence="14">DSM 2782</strain>
    </source>
</reference>
<evidence type="ECO:0000313" key="15">
    <source>
        <dbReference type="Proteomes" id="UP000003860"/>
    </source>
</evidence>
<keyword evidence="10 12" id="KW-0408">Iron</keyword>
<comment type="caution">
    <text evidence="14">The sequence shown here is derived from an EMBL/GenBank/DDBJ whole genome shotgun (WGS) entry which is preliminary data.</text>
</comment>
<evidence type="ECO:0000256" key="11">
    <source>
        <dbReference type="ARBA" id="ARBA00023014"/>
    </source>
</evidence>
<dbReference type="SFLD" id="SFLDG01062">
    <property type="entry name" value="methyltransferase_(Class_A)"/>
    <property type="match status" value="1"/>
</dbReference>
<evidence type="ECO:0000256" key="2">
    <source>
        <dbReference type="ARBA" id="ARBA00022485"/>
    </source>
</evidence>
<dbReference type="PROSITE" id="PS51918">
    <property type="entry name" value="RADICAL_SAM"/>
    <property type="match status" value="1"/>
</dbReference>
<dbReference type="eggNOG" id="COG0820">
    <property type="taxonomic scope" value="Bacteria"/>
</dbReference>
<keyword evidence="5 12" id="KW-0489">Methyltransferase</keyword>
<dbReference type="Proteomes" id="UP000003860">
    <property type="component" value="Unassembled WGS sequence"/>
</dbReference>
<dbReference type="GO" id="GO:0000049">
    <property type="term" value="F:tRNA binding"/>
    <property type="evidence" value="ECO:0007669"/>
    <property type="project" value="UniProtKB-UniRule"/>
</dbReference>
<feature type="binding site" evidence="12">
    <location>
        <position position="189"/>
    </location>
    <ligand>
        <name>S-adenosyl-L-methionine</name>
        <dbReference type="ChEBI" id="CHEBI:59789"/>
    </ligand>
</feature>
<evidence type="ECO:0000256" key="10">
    <source>
        <dbReference type="ARBA" id="ARBA00023004"/>
    </source>
</evidence>
<dbReference type="PANTHER" id="PTHR30544:SF5">
    <property type="entry name" value="RADICAL SAM CORE DOMAIN-CONTAINING PROTEIN"/>
    <property type="match status" value="1"/>
</dbReference>
<dbReference type="NCBIfam" id="TIGR00048">
    <property type="entry name" value="rRNA_mod_RlmN"/>
    <property type="match status" value="1"/>
</dbReference>
<evidence type="ECO:0000256" key="9">
    <source>
        <dbReference type="ARBA" id="ARBA00022723"/>
    </source>
</evidence>
<feature type="active site" description="Proton acceptor" evidence="12">
    <location>
        <position position="90"/>
    </location>
</feature>
<evidence type="ECO:0000256" key="7">
    <source>
        <dbReference type="ARBA" id="ARBA00022691"/>
    </source>
</evidence>
<dbReference type="Pfam" id="PF21016">
    <property type="entry name" value="RlmN_N"/>
    <property type="match status" value="1"/>
</dbReference>
<dbReference type="InterPro" id="IPR048641">
    <property type="entry name" value="RlmN_N"/>
</dbReference>
<keyword evidence="6 12" id="KW-0808">Transferase</keyword>
<feature type="binding site" evidence="12">
    <location>
        <position position="110"/>
    </location>
    <ligand>
        <name>[4Fe-4S] cluster</name>
        <dbReference type="ChEBI" id="CHEBI:49883"/>
        <note>4Fe-4S-S-AdoMet</note>
    </ligand>
</feature>
<dbReference type="GO" id="GO:0070475">
    <property type="term" value="P:rRNA base methylation"/>
    <property type="evidence" value="ECO:0007669"/>
    <property type="project" value="UniProtKB-UniRule"/>
</dbReference>
<comment type="function">
    <text evidence="12">Specifically methylates position 2 of adenine 2503 in 23S rRNA and position 2 of adenine 37 in tRNAs.</text>
</comment>
<comment type="catalytic activity">
    <reaction evidence="12">
        <text>adenosine(37) in tRNA + 2 reduced [2Fe-2S]-[ferredoxin] + 2 S-adenosyl-L-methionine = 2-methyladenosine(37) in tRNA + 5'-deoxyadenosine + L-methionine + 2 oxidized [2Fe-2S]-[ferredoxin] + S-adenosyl-L-homocysteine</text>
        <dbReference type="Rhea" id="RHEA:43332"/>
        <dbReference type="Rhea" id="RHEA-COMP:10000"/>
        <dbReference type="Rhea" id="RHEA-COMP:10001"/>
        <dbReference type="Rhea" id="RHEA-COMP:10162"/>
        <dbReference type="Rhea" id="RHEA-COMP:10485"/>
        <dbReference type="ChEBI" id="CHEBI:17319"/>
        <dbReference type="ChEBI" id="CHEBI:33737"/>
        <dbReference type="ChEBI" id="CHEBI:33738"/>
        <dbReference type="ChEBI" id="CHEBI:57844"/>
        <dbReference type="ChEBI" id="CHEBI:57856"/>
        <dbReference type="ChEBI" id="CHEBI:59789"/>
        <dbReference type="ChEBI" id="CHEBI:74411"/>
        <dbReference type="ChEBI" id="CHEBI:74497"/>
        <dbReference type="EC" id="2.1.1.192"/>
    </reaction>
</comment>
<dbReference type="GO" id="GO:0005737">
    <property type="term" value="C:cytoplasm"/>
    <property type="evidence" value="ECO:0007669"/>
    <property type="project" value="UniProtKB-SubCell"/>
</dbReference>